<dbReference type="EMBL" id="LR797158">
    <property type="protein sequence ID" value="CAB4190708.1"/>
    <property type="molecule type" value="Genomic_DNA"/>
</dbReference>
<evidence type="ECO:0000313" key="3">
    <source>
        <dbReference type="EMBL" id="CAB4194484.1"/>
    </source>
</evidence>
<reference evidence="1" key="1">
    <citation type="submission" date="2020-04" db="EMBL/GenBank/DDBJ databases">
        <authorList>
            <person name="Chiriac C."/>
            <person name="Salcher M."/>
            <person name="Ghai R."/>
            <person name="Kavagutti S V."/>
        </authorList>
    </citation>
    <scope>NUCLEOTIDE SEQUENCE</scope>
</reference>
<dbReference type="EMBL" id="LR796510">
    <property type="protein sequence ID" value="CAB4148913.1"/>
    <property type="molecule type" value="Genomic_DNA"/>
</dbReference>
<organism evidence="1">
    <name type="scientific">uncultured Caudovirales phage</name>
    <dbReference type="NCBI Taxonomy" id="2100421"/>
    <lineage>
        <taxon>Viruses</taxon>
        <taxon>Duplodnaviria</taxon>
        <taxon>Heunggongvirae</taxon>
        <taxon>Uroviricota</taxon>
        <taxon>Caudoviricetes</taxon>
        <taxon>Peduoviridae</taxon>
        <taxon>Maltschvirus</taxon>
        <taxon>Maltschvirus maltsch</taxon>
    </lineage>
</organism>
<name>A0A6J5MUZ2_9CAUD</name>
<gene>
    <name evidence="2" type="ORF">UFOVP1191_94</name>
    <name evidence="3" type="ORF">UFOVP1252_84</name>
    <name evidence="1" type="ORF">UFOVP529_36</name>
</gene>
<dbReference type="EMBL" id="LR797211">
    <property type="protein sequence ID" value="CAB4194484.1"/>
    <property type="molecule type" value="Genomic_DNA"/>
</dbReference>
<evidence type="ECO:0000313" key="1">
    <source>
        <dbReference type="EMBL" id="CAB4148913.1"/>
    </source>
</evidence>
<sequence length="79" mass="8764">MLFASGFEEAILGYSDHDGRDIVVYSADSCVEIMIVRDGFTYDQAVEWVQYNVIGSYAGEGTPIFVWSESPDRSVSKGE</sequence>
<evidence type="ECO:0000313" key="2">
    <source>
        <dbReference type="EMBL" id="CAB4190708.1"/>
    </source>
</evidence>
<accession>A0A6J5MUZ2</accession>
<proteinExistence type="predicted"/>
<protein>
    <submittedName>
        <fullName evidence="1">Uncharacterized protein</fullName>
    </submittedName>
</protein>